<dbReference type="EMBL" id="VZRQ01006390">
    <property type="protein sequence ID" value="NWV94850.1"/>
    <property type="molecule type" value="Genomic_DNA"/>
</dbReference>
<sequence length="57" mass="6546">HTVDRPFLCLDCGKGFKHSSDLVTHRCIHTRERPCKCPECGKSFSDGSALTQYQRRH</sequence>
<evidence type="ECO:0000256" key="5">
    <source>
        <dbReference type="ARBA" id="ARBA00022771"/>
    </source>
</evidence>
<evidence type="ECO:0000313" key="11">
    <source>
        <dbReference type="EMBL" id="NWV94850.1"/>
    </source>
</evidence>
<feature type="non-terminal residue" evidence="11">
    <location>
        <position position="1"/>
    </location>
</feature>
<comment type="similarity">
    <text evidence="2">Belongs to the krueppel C2H2-type zinc-finger protein family.</text>
</comment>
<dbReference type="GO" id="GO:0000978">
    <property type="term" value="F:RNA polymerase II cis-regulatory region sequence-specific DNA binding"/>
    <property type="evidence" value="ECO:0007669"/>
    <property type="project" value="TreeGrafter"/>
</dbReference>
<evidence type="ECO:0000256" key="9">
    <source>
        <dbReference type="PROSITE-ProRule" id="PRU00042"/>
    </source>
</evidence>
<dbReference type="Pfam" id="PF00096">
    <property type="entry name" value="zf-C2H2"/>
    <property type="match status" value="2"/>
</dbReference>
<evidence type="ECO:0000256" key="4">
    <source>
        <dbReference type="ARBA" id="ARBA00022737"/>
    </source>
</evidence>
<dbReference type="FunFam" id="3.30.160.60:FF:000111">
    <property type="entry name" value="GLI family zinc finger 4"/>
    <property type="match status" value="1"/>
</dbReference>
<dbReference type="GO" id="GO:0008270">
    <property type="term" value="F:zinc ion binding"/>
    <property type="evidence" value="ECO:0007669"/>
    <property type="project" value="UniProtKB-KW"/>
</dbReference>
<keyword evidence="7" id="KW-0238">DNA-binding</keyword>
<dbReference type="PANTHER" id="PTHR23226:SF416">
    <property type="entry name" value="FI01424P"/>
    <property type="match status" value="1"/>
</dbReference>
<evidence type="ECO:0000256" key="8">
    <source>
        <dbReference type="ARBA" id="ARBA00023242"/>
    </source>
</evidence>
<dbReference type="InterPro" id="IPR013087">
    <property type="entry name" value="Znf_C2H2_type"/>
</dbReference>
<dbReference type="FunFam" id="3.30.160.60:FF:000102">
    <property type="entry name" value="zinc finger protein 850 isoform X1"/>
    <property type="match status" value="1"/>
</dbReference>
<dbReference type="Gene3D" id="3.30.160.60">
    <property type="entry name" value="Classic Zinc Finger"/>
    <property type="match status" value="2"/>
</dbReference>
<keyword evidence="8" id="KW-0539">Nucleus</keyword>
<protein>
    <submittedName>
        <fullName evidence="11">ZN329 protein</fullName>
    </submittedName>
</protein>
<dbReference type="PROSITE" id="PS00028">
    <property type="entry name" value="ZINC_FINGER_C2H2_1"/>
    <property type="match status" value="1"/>
</dbReference>
<dbReference type="InterPro" id="IPR036236">
    <property type="entry name" value="Znf_C2H2_sf"/>
</dbReference>
<dbReference type="SMART" id="SM00355">
    <property type="entry name" value="ZnF_C2H2"/>
    <property type="match status" value="2"/>
</dbReference>
<feature type="non-terminal residue" evidence="11">
    <location>
        <position position="57"/>
    </location>
</feature>
<dbReference type="AlphaFoldDB" id="A0A7K6J364"/>
<keyword evidence="6" id="KW-0862">Zinc</keyword>
<dbReference type="GO" id="GO:0001227">
    <property type="term" value="F:DNA-binding transcription repressor activity, RNA polymerase II-specific"/>
    <property type="evidence" value="ECO:0007669"/>
    <property type="project" value="UniProtKB-ARBA"/>
</dbReference>
<keyword evidence="5 9" id="KW-0863">Zinc-finger</keyword>
<dbReference type="Proteomes" id="UP000574967">
    <property type="component" value="Unassembled WGS sequence"/>
</dbReference>
<dbReference type="PANTHER" id="PTHR23226">
    <property type="entry name" value="ZINC FINGER AND SCAN DOMAIN-CONTAINING"/>
    <property type="match status" value="1"/>
</dbReference>
<evidence type="ECO:0000256" key="2">
    <source>
        <dbReference type="ARBA" id="ARBA00006991"/>
    </source>
</evidence>
<keyword evidence="3" id="KW-0479">Metal-binding</keyword>
<evidence type="ECO:0000259" key="10">
    <source>
        <dbReference type="PROSITE" id="PS50157"/>
    </source>
</evidence>
<dbReference type="PROSITE" id="PS50157">
    <property type="entry name" value="ZINC_FINGER_C2H2_2"/>
    <property type="match status" value="2"/>
</dbReference>
<proteinExistence type="inferred from homology"/>
<evidence type="ECO:0000256" key="7">
    <source>
        <dbReference type="ARBA" id="ARBA00023125"/>
    </source>
</evidence>
<gene>
    <name evidence="11" type="primary">Znf329</name>
    <name evidence="11" type="ORF">MACNIG_R02983</name>
</gene>
<organism evidence="11 12">
    <name type="scientific">Machaerirhynchus nigripectus</name>
    <dbReference type="NCBI Taxonomy" id="1160894"/>
    <lineage>
        <taxon>Eukaryota</taxon>
        <taxon>Metazoa</taxon>
        <taxon>Chordata</taxon>
        <taxon>Craniata</taxon>
        <taxon>Vertebrata</taxon>
        <taxon>Euteleostomi</taxon>
        <taxon>Archelosauria</taxon>
        <taxon>Archosauria</taxon>
        <taxon>Dinosauria</taxon>
        <taxon>Saurischia</taxon>
        <taxon>Theropoda</taxon>
        <taxon>Coelurosauria</taxon>
        <taxon>Aves</taxon>
        <taxon>Neognathae</taxon>
        <taxon>Neoaves</taxon>
        <taxon>Telluraves</taxon>
        <taxon>Australaves</taxon>
        <taxon>Passeriformes</taxon>
        <taxon>Corvoidea</taxon>
        <taxon>Dicruridae</taxon>
        <taxon>Machaerirhynchus</taxon>
    </lineage>
</organism>
<feature type="domain" description="C2H2-type" evidence="10">
    <location>
        <begin position="7"/>
        <end position="34"/>
    </location>
</feature>
<comment type="caution">
    <text evidence="11">The sequence shown here is derived from an EMBL/GenBank/DDBJ whole genome shotgun (WGS) entry which is preliminary data.</text>
</comment>
<dbReference type="GO" id="GO:0005654">
    <property type="term" value="C:nucleoplasm"/>
    <property type="evidence" value="ECO:0007669"/>
    <property type="project" value="UniProtKB-ARBA"/>
</dbReference>
<reference evidence="11 12" key="1">
    <citation type="submission" date="2019-09" db="EMBL/GenBank/DDBJ databases">
        <title>Bird 10,000 Genomes (B10K) Project - Family phase.</title>
        <authorList>
            <person name="Zhang G."/>
        </authorList>
    </citation>
    <scope>NUCLEOTIDE SEQUENCE [LARGE SCALE GENOMIC DNA]</scope>
    <source>
        <strain evidence="11">B10K-DU-029-43</strain>
        <tissue evidence="11">Heart</tissue>
    </source>
</reference>
<evidence type="ECO:0000313" key="12">
    <source>
        <dbReference type="Proteomes" id="UP000574967"/>
    </source>
</evidence>
<feature type="domain" description="C2H2-type" evidence="10">
    <location>
        <begin position="35"/>
        <end position="57"/>
    </location>
</feature>
<comment type="subcellular location">
    <subcellularLocation>
        <location evidence="1">Nucleus</location>
    </subcellularLocation>
</comment>
<name>A0A7K6J364_9CORV</name>
<keyword evidence="12" id="KW-1185">Reference proteome</keyword>
<evidence type="ECO:0000256" key="6">
    <source>
        <dbReference type="ARBA" id="ARBA00022833"/>
    </source>
</evidence>
<evidence type="ECO:0000256" key="1">
    <source>
        <dbReference type="ARBA" id="ARBA00004123"/>
    </source>
</evidence>
<evidence type="ECO:0000256" key="3">
    <source>
        <dbReference type="ARBA" id="ARBA00022723"/>
    </source>
</evidence>
<keyword evidence="4" id="KW-0677">Repeat</keyword>
<accession>A0A7K6J364</accession>
<dbReference type="SUPFAM" id="SSF57667">
    <property type="entry name" value="beta-beta-alpha zinc fingers"/>
    <property type="match status" value="1"/>
</dbReference>